<reference evidence="7 8" key="1">
    <citation type="submission" date="2016-10" db="EMBL/GenBank/DDBJ databases">
        <authorList>
            <person name="de Groot N.N."/>
        </authorList>
    </citation>
    <scope>NUCLEOTIDE SEQUENCE [LARGE SCALE GENOMIC DNA]</scope>
    <source>
        <strain evidence="7 8">MON 2.2</strain>
    </source>
</reference>
<evidence type="ECO:0000256" key="2">
    <source>
        <dbReference type="ARBA" id="ARBA00023125"/>
    </source>
</evidence>
<sequence length="307" mass="31848">MAQRSAPERGVLGDLRRMAPELPTSVRSIAEQLLADPVAGVSGTIHDLAAASGSSPSAVSRLCRRLGVDGYPGLRIAVLADAPRSGASAWELDVSRTISPEDSLEDVARVLGAAQARAVQDTLAGLDLAAVRAAADRIVAARRVHVFGVSGSSVMGTELQIRLHRIGIPVWSHADVHEGLTAAALLGPGDVALAISATGTTVETLEVVRCAAAHGATTVAVTGVRTSPLADLADHVLLTVTEETTFRAGPLAARFSELTVIELVYLAVAQQTAERTTELLEATAEAVHGHTGRTSPRTTRPRTTPTP</sequence>
<gene>
    <name evidence="7" type="ORF">SAMN04489747_0709</name>
</gene>
<evidence type="ECO:0000259" key="5">
    <source>
        <dbReference type="PROSITE" id="PS51071"/>
    </source>
</evidence>
<dbReference type="PANTHER" id="PTHR30514:SF1">
    <property type="entry name" value="HTH-TYPE TRANSCRIPTIONAL REGULATOR HEXR-RELATED"/>
    <property type="match status" value="1"/>
</dbReference>
<dbReference type="Pfam" id="PF01418">
    <property type="entry name" value="HTH_6"/>
    <property type="match status" value="1"/>
</dbReference>
<evidence type="ECO:0000256" key="4">
    <source>
        <dbReference type="SAM" id="MobiDB-lite"/>
    </source>
</evidence>
<evidence type="ECO:0000313" key="7">
    <source>
        <dbReference type="EMBL" id="SDD32643.1"/>
    </source>
</evidence>
<dbReference type="Pfam" id="PF01380">
    <property type="entry name" value="SIS"/>
    <property type="match status" value="1"/>
</dbReference>
<protein>
    <submittedName>
        <fullName evidence="7">DNA-binding transcriptional regulator, MurR/RpiR family, contains HTH and SIS domains</fullName>
    </submittedName>
</protein>
<dbReference type="GO" id="GO:0003677">
    <property type="term" value="F:DNA binding"/>
    <property type="evidence" value="ECO:0007669"/>
    <property type="project" value="UniProtKB-KW"/>
</dbReference>
<dbReference type="EMBL" id="LT629688">
    <property type="protein sequence ID" value="SDD32643.1"/>
    <property type="molecule type" value="Genomic_DNA"/>
</dbReference>
<dbReference type="InterPro" id="IPR035472">
    <property type="entry name" value="RpiR-like_SIS"/>
</dbReference>
<evidence type="ECO:0000259" key="6">
    <source>
        <dbReference type="PROSITE" id="PS51464"/>
    </source>
</evidence>
<feature type="domain" description="HTH rpiR-type" evidence="5">
    <location>
        <begin position="9"/>
        <end position="85"/>
    </location>
</feature>
<dbReference type="GO" id="GO:0097367">
    <property type="term" value="F:carbohydrate derivative binding"/>
    <property type="evidence" value="ECO:0007669"/>
    <property type="project" value="InterPro"/>
</dbReference>
<dbReference type="Gene3D" id="1.10.10.10">
    <property type="entry name" value="Winged helix-like DNA-binding domain superfamily/Winged helix DNA-binding domain"/>
    <property type="match status" value="1"/>
</dbReference>
<dbReference type="Proteomes" id="UP000198546">
    <property type="component" value="Chromosome i"/>
</dbReference>
<dbReference type="InterPro" id="IPR001347">
    <property type="entry name" value="SIS_dom"/>
</dbReference>
<dbReference type="STRING" id="675864.SAMN04489747_0709"/>
<dbReference type="CDD" id="cd05013">
    <property type="entry name" value="SIS_RpiR"/>
    <property type="match status" value="1"/>
</dbReference>
<evidence type="ECO:0000256" key="3">
    <source>
        <dbReference type="ARBA" id="ARBA00023163"/>
    </source>
</evidence>
<proteinExistence type="predicted"/>
<dbReference type="PROSITE" id="PS51464">
    <property type="entry name" value="SIS"/>
    <property type="match status" value="1"/>
</dbReference>
<dbReference type="GO" id="GO:0003700">
    <property type="term" value="F:DNA-binding transcription factor activity"/>
    <property type="evidence" value="ECO:0007669"/>
    <property type="project" value="InterPro"/>
</dbReference>
<dbReference type="GO" id="GO:1901135">
    <property type="term" value="P:carbohydrate derivative metabolic process"/>
    <property type="evidence" value="ECO:0007669"/>
    <property type="project" value="InterPro"/>
</dbReference>
<dbReference type="InterPro" id="IPR009057">
    <property type="entry name" value="Homeodomain-like_sf"/>
</dbReference>
<dbReference type="InterPro" id="IPR036388">
    <property type="entry name" value="WH-like_DNA-bd_sf"/>
</dbReference>
<feature type="region of interest" description="Disordered" evidence="4">
    <location>
        <begin position="284"/>
        <end position="307"/>
    </location>
</feature>
<dbReference type="SUPFAM" id="SSF53697">
    <property type="entry name" value="SIS domain"/>
    <property type="match status" value="1"/>
</dbReference>
<dbReference type="InterPro" id="IPR000281">
    <property type="entry name" value="HTH_RpiR"/>
</dbReference>
<organism evidence="7 8">
    <name type="scientific">Auraticoccus monumenti</name>
    <dbReference type="NCBI Taxonomy" id="675864"/>
    <lineage>
        <taxon>Bacteria</taxon>
        <taxon>Bacillati</taxon>
        <taxon>Actinomycetota</taxon>
        <taxon>Actinomycetes</taxon>
        <taxon>Propionibacteriales</taxon>
        <taxon>Propionibacteriaceae</taxon>
        <taxon>Auraticoccus</taxon>
    </lineage>
</organism>
<keyword evidence="1" id="KW-0805">Transcription regulation</keyword>
<keyword evidence="8" id="KW-1185">Reference proteome</keyword>
<evidence type="ECO:0000313" key="8">
    <source>
        <dbReference type="Proteomes" id="UP000198546"/>
    </source>
</evidence>
<dbReference type="Gene3D" id="3.40.50.10490">
    <property type="entry name" value="Glucose-6-phosphate isomerase like protein, domain 1"/>
    <property type="match status" value="1"/>
</dbReference>
<dbReference type="PROSITE" id="PS51071">
    <property type="entry name" value="HTH_RPIR"/>
    <property type="match status" value="1"/>
</dbReference>
<keyword evidence="2 7" id="KW-0238">DNA-binding</keyword>
<dbReference type="InterPro" id="IPR046348">
    <property type="entry name" value="SIS_dom_sf"/>
</dbReference>
<dbReference type="SUPFAM" id="SSF46689">
    <property type="entry name" value="Homeodomain-like"/>
    <property type="match status" value="1"/>
</dbReference>
<name>A0A1G6TU73_9ACTN</name>
<dbReference type="RefSeq" id="WP_090590696.1">
    <property type="nucleotide sequence ID" value="NZ_LT629688.1"/>
</dbReference>
<dbReference type="OrthoDB" id="370421at2"/>
<feature type="domain" description="SIS" evidence="6">
    <location>
        <begin position="134"/>
        <end position="274"/>
    </location>
</feature>
<accession>A0A1G6TU73</accession>
<dbReference type="InterPro" id="IPR047640">
    <property type="entry name" value="RpiR-like"/>
</dbReference>
<evidence type="ECO:0000256" key="1">
    <source>
        <dbReference type="ARBA" id="ARBA00023015"/>
    </source>
</evidence>
<dbReference type="AlphaFoldDB" id="A0A1G6TU73"/>
<dbReference type="PANTHER" id="PTHR30514">
    <property type="entry name" value="GLUCOKINASE"/>
    <property type="match status" value="1"/>
</dbReference>
<keyword evidence="3" id="KW-0804">Transcription</keyword>